<sequence>MVPDARSAIKGTVPARLLSVPSWGRPLPAGDGTGTGTVTGTGTGTATGTGPGWGTVIGAGTGPGWGRSPNGSGQWFGPPR</sequence>
<feature type="region of interest" description="Disordered" evidence="1">
    <location>
        <begin position="19"/>
        <end position="80"/>
    </location>
</feature>
<accession>A0A5P2UI95</accession>
<feature type="compositionally biased region" description="Gly residues" evidence="1">
    <location>
        <begin position="31"/>
        <end position="65"/>
    </location>
</feature>
<protein>
    <submittedName>
        <fullName evidence="2">Uncharacterized protein</fullName>
    </submittedName>
</protein>
<name>A0A5P2UI95_9ACTN</name>
<proteinExistence type="predicted"/>
<dbReference type="AlphaFoldDB" id="A0A5P2UI95"/>
<evidence type="ECO:0000256" key="1">
    <source>
        <dbReference type="SAM" id="MobiDB-lite"/>
    </source>
</evidence>
<evidence type="ECO:0000313" key="3">
    <source>
        <dbReference type="Proteomes" id="UP000326831"/>
    </source>
</evidence>
<dbReference type="EMBL" id="CP023701">
    <property type="protein sequence ID" value="QEU78139.1"/>
    <property type="molecule type" value="Genomic_DNA"/>
</dbReference>
<keyword evidence="3" id="KW-1185">Reference proteome</keyword>
<dbReference type="Proteomes" id="UP000326831">
    <property type="component" value="Chromosome"/>
</dbReference>
<gene>
    <name evidence="2" type="ORF">CP968_07450</name>
</gene>
<organism evidence="2 3">
    <name type="scientific">Streptomyces subrutilus</name>
    <dbReference type="NCBI Taxonomy" id="36818"/>
    <lineage>
        <taxon>Bacteria</taxon>
        <taxon>Bacillati</taxon>
        <taxon>Actinomycetota</taxon>
        <taxon>Actinomycetes</taxon>
        <taxon>Kitasatosporales</taxon>
        <taxon>Streptomycetaceae</taxon>
        <taxon>Streptomyces</taxon>
    </lineage>
</organism>
<reference evidence="2 3" key="1">
    <citation type="submission" date="2017-09" db="EMBL/GenBank/DDBJ databases">
        <authorList>
            <person name="Lee N."/>
            <person name="Cho B.-K."/>
        </authorList>
    </citation>
    <scope>NUCLEOTIDE SEQUENCE [LARGE SCALE GENOMIC DNA]</scope>
    <source>
        <strain evidence="2 3">ATCC 27467</strain>
    </source>
</reference>
<evidence type="ECO:0000313" key="2">
    <source>
        <dbReference type="EMBL" id="QEU78139.1"/>
    </source>
</evidence>
<dbReference type="KEGG" id="ssub:CP968_07450"/>